<dbReference type="EMBL" id="KZ824631">
    <property type="protein sequence ID" value="RAK79899.1"/>
    <property type="molecule type" value="Genomic_DNA"/>
</dbReference>
<dbReference type="RefSeq" id="XP_040803909.1">
    <property type="nucleotide sequence ID" value="XM_040939903.1"/>
</dbReference>
<dbReference type="VEuPathDB" id="FungiDB:BO72DRAFT_23747"/>
<name>A0A8G1RVC0_9EURO</name>
<accession>A0A8G1RVC0</accession>
<keyword evidence="3" id="KW-1185">Reference proteome</keyword>
<organism evidence="2 3">
    <name type="scientific">Aspergillus fijiensis CBS 313.89</name>
    <dbReference type="NCBI Taxonomy" id="1448319"/>
    <lineage>
        <taxon>Eukaryota</taxon>
        <taxon>Fungi</taxon>
        <taxon>Dikarya</taxon>
        <taxon>Ascomycota</taxon>
        <taxon>Pezizomycotina</taxon>
        <taxon>Eurotiomycetes</taxon>
        <taxon>Eurotiomycetidae</taxon>
        <taxon>Eurotiales</taxon>
        <taxon>Aspergillaceae</taxon>
        <taxon>Aspergillus</taxon>
    </lineage>
</organism>
<feature type="compositionally biased region" description="Low complexity" evidence="1">
    <location>
        <begin position="122"/>
        <end position="141"/>
    </location>
</feature>
<gene>
    <name evidence="2" type="ORF">BO72DRAFT_23747</name>
</gene>
<reference evidence="2 3" key="1">
    <citation type="submission" date="2018-02" db="EMBL/GenBank/DDBJ databases">
        <title>The genomes of Aspergillus section Nigri reveals drivers in fungal speciation.</title>
        <authorList>
            <consortium name="DOE Joint Genome Institute"/>
            <person name="Vesth T.C."/>
            <person name="Nybo J."/>
            <person name="Theobald S."/>
            <person name="Brandl J."/>
            <person name="Frisvad J.C."/>
            <person name="Nielsen K.F."/>
            <person name="Lyhne E.K."/>
            <person name="Kogle M.E."/>
            <person name="Kuo A."/>
            <person name="Riley R."/>
            <person name="Clum A."/>
            <person name="Nolan M."/>
            <person name="Lipzen A."/>
            <person name="Salamov A."/>
            <person name="Henrissat B."/>
            <person name="Wiebenga A."/>
            <person name="De vries R.P."/>
            <person name="Grigoriev I.V."/>
            <person name="Mortensen U.H."/>
            <person name="Andersen M.R."/>
            <person name="Baker S.E."/>
        </authorList>
    </citation>
    <scope>NUCLEOTIDE SEQUENCE [LARGE SCALE GENOMIC DNA]</scope>
    <source>
        <strain evidence="2 3">CBS 313.89</strain>
    </source>
</reference>
<proteinExistence type="predicted"/>
<sequence length="205" mass="22488">MPGDTILLPNQLVPAALQAQPPPPPQTKQTIVEPEGPSIPTTRLITKPFASLRTRPIDSTYNHNLQPTAQNHLHSMNPPPRKPPRKNQRMSHLDDLTTPDTTSVSVSIKDDPSPAEEDHTNPKTSTTTSSSSNPLLNPSNPLVTDLEQEVLDEYARLLGNVNAVGFSFLPPLPPWPYLEAHSSSLCLCPRYTPTPHSPIQKGTKR</sequence>
<feature type="compositionally biased region" description="Low complexity" evidence="1">
    <location>
        <begin position="7"/>
        <end position="19"/>
    </location>
</feature>
<evidence type="ECO:0000256" key="1">
    <source>
        <dbReference type="SAM" id="MobiDB-lite"/>
    </source>
</evidence>
<evidence type="ECO:0000313" key="3">
    <source>
        <dbReference type="Proteomes" id="UP000249789"/>
    </source>
</evidence>
<dbReference type="OrthoDB" id="2443965at2759"/>
<dbReference type="GeneID" id="63857236"/>
<dbReference type="AlphaFoldDB" id="A0A8G1RVC0"/>
<dbReference type="Proteomes" id="UP000249789">
    <property type="component" value="Unassembled WGS sequence"/>
</dbReference>
<feature type="region of interest" description="Disordered" evidence="1">
    <location>
        <begin position="1"/>
        <end position="141"/>
    </location>
</feature>
<feature type="compositionally biased region" description="Basic and acidic residues" evidence="1">
    <location>
        <begin position="108"/>
        <end position="121"/>
    </location>
</feature>
<feature type="compositionally biased region" description="Polar residues" evidence="1">
    <location>
        <begin position="57"/>
        <end position="74"/>
    </location>
</feature>
<protein>
    <submittedName>
        <fullName evidence="2">Uncharacterized protein</fullName>
    </submittedName>
</protein>
<evidence type="ECO:0000313" key="2">
    <source>
        <dbReference type="EMBL" id="RAK79899.1"/>
    </source>
</evidence>